<evidence type="ECO:0000259" key="1">
    <source>
        <dbReference type="Pfam" id="PF10532"/>
    </source>
</evidence>
<sequence length="339" mass="39272">MKRNVDETSTKLKVSYFPFSFQGRKLRPNYIRDNEDLECYFEDVNEEGFRSILHVESNMRMNENERFDKILREDLVRQNVVNNEDTSLIVGTDEIGGAVLAMYVGEPSEVVVENKDIYLEENICGGMSKPYSIRKDSFMISVKYNYRAKFRVQVSYSTAWRGKREAANDIRGTPEEGFRFVDYYMYMLQKMNHESGSYVEVDEENKFNYLFFALGSSIEGFRLMRKVIILDGTHMKTAYGGILIVATTQDPVHSRCASPWECARAYTEAEFLRCYFGGEKYNRDTSNSVESVNGVLEKVRNYSLLQLIDAIVGKIAEWFAKHRKSLELIPSGQYLDPFD</sequence>
<dbReference type="AlphaFoldDB" id="Q9LJA9"/>
<dbReference type="PANTHER" id="PTHR31973">
    <property type="entry name" value="POLYPROTEIN, PUTATIVE-RELATED"/>
    <property type="match status" value="1"/>
</dbReference>
<proteinExistence type="predicted"/>
<dbReference type="PANTHER" id="PTHR31973:SF195">
    <property type="entry name" value="MUDR FAMILY TRANSPOSASE"/>
    <property type="match status" value="1"/>
</dbReference>
<accession>Q9LJA9</accession>
<dbReference type="EMBL" id="AP000606">
    <property type="protein sequence ID" value="BAB01196.1"/>
    <property type="molecule type" value="Genomic_DNA"/>
</dbReference>
<evidence type="ECO:0000313" key="2">
    <source>
        <dbReference type="EMBL" id="BAB01196.1"/>
    </source>
</evidence>
<protein>
    <recommendedName>
        <fullName evidence="1">MULE transposase N-terminal all-beta domain-containing protein</fullName>
    </recommendedName>
</protein>
<reference key="2">
    <citation type="journal article" date="2000" name="Nature">
        <title>Sequence and analysis of chromosome 3 of the plant Arabidopsis thaliana.</title>
        <authorList>
            <consortium name="European Union Chromosome 3 Arabidopsis Sequencing Consortium"/>
            <consortium name="Institute for Genomic Research"/>
            <consortium name="Kazusa DNA Research Institute"/>
            <person name="Salanoubat M."/>
            <person name="Lemcke K."/>
            <person name="Rieger M."/>
            <person name="Ansorge W."/>
            <person name="Unseld M."/>
            <person name="Fartmann B."/>
            <person name="Valle G."/>
            <person name="Blocker H."/>
            <person name="Perez-Alonso M."/>
            <person name="Obermaier B."/>
            <person name="Delseny M."/>
            <person name="Boutry M."/>
            <person name="Grivell L.A."/>
            <person name="Mache R."/>
            <person name="Puigdomenech P."/>
            <person name="De Simone V."/>
            <person name="Choisne N."/>
            <person name="Artiguenave F."/>
            <person name="Robert C."/>
            <person name="Brottier P."/>
            <person name="Wincker P."/>
            <person name="Cattolico L."/>
            <person name="Weissenbach J."/>
            <person name="Saurin W."/>
            <person name="Quetier F."/>
            <person name="Schafer M."/>
            <person name="Muller-Auer S."/>
            <person name="Gabel C."/>
            <person name="Fuchs M."/>
            <person name="Benes V."/>
            <person name="Wurmbach E."/>
            <person name="Drzonek H."/>
            <person name="Erfle H."/>
            <person name="Jordan N."/>
            <person name="Bangert S."/>
            <person name="Wiedelmann R."/>
            <person name="Kranz H."/>
            <person name="Voss H."/>
            <person name="Holland R."/>
            <person name="Brandt P."/>
            <person name="Nyakatura G."/>
            <person name="Vezzi A."/>
            <person name="D'Angelo M."/>
            <person name="Pallavicini A."/>
            <person name="Toppo S."/>
            <person name="Simionati B."/>
            <person name="Conrad A."/>
            <person name="Hornischer K."/>
            <person name="Kauer G."/>
            <person name="Lohnert T.H."/>
            <person name="Nordsiek G."/>
            <person name="Reichelt J."/>
            <person name="Scharfe M."/>
            <person name="Schon O."/>
            <person name="Bargues M."/>
            <person name="Terol J."/>
            <person name="Climent J."/>
            <person name="Navarro P."/>
            <person name="Collado C."/>
            <person name="Perez-Perez A."/>
            <person name="Ottenwalder B."/>
            <person name="Duchemin D."/>
            <person name="Cooke R."/>
            <person name="Laudie M."/>
            <person name="Berger-Llauro C."/>
            <person name="Purnelle B."/>
            <person name="Masuy D."/>
            <person name="de Haan M."/>
            <person name="Maarse A.C."/>
            <person name="Alcaraz J.P."/>
            <person name="Cottet A."/>
            <person name="Casacuberta E."/>
            <person name="Monfort A."/>
            <person name="Argiriou A."/>
            <person name="flores M."/>
            <person name="Liguori R."/>
            <person name="Vitale D."/>
            <person name="Mannhaupt G."/>
            <person name="Haase D."/>
            <person name="Schoof H."/>
            <person name="Rudd S."/>
            <person name="Zaccaria P."/>
            <person name="Mewes H.W."/>
            <person name="Mayer K.F."/>
            <person name="Kaul S."/>
            <person name="Town C.D."/>
            <person name="Koo H.L."/>
            <person name="Tallon L.J."/>
            <person name="Jenkins J."/>
            <person name="Rooney T."/>
            <person name="Rizzo M."/>
            <person name="Walts A."/>
            <person name="Utterback T."/>
            <person name="Fujii C.Y."/>
            <person name="Shea T.P."/>
            <person name="Creasy T.H."/>
            <person name="Haas B."/>
            <person name="Maiti R."/>
            <person name="Wu D."/>
            <person name="Peterson J."/>
            <person name="Van Aken S."/>
            <person name="Pai G."/>
            <person name="Militscher J."/>
            <person name="Sellers P."/>
            <person name="Gill J.E."/>
            <person name="Feldblyum T.V."/>
            <person name="Preuss D."/>
            <person name="Lin X."/>
            <person name="Nierman W.C."/>
            <person name="Salzberg S.L."/>
            <person name="White O."/>
            <person name="Venter J.C."/>
            <person name="Fraser C.M."/>
            <person name="Kaneko T."/>
            <person name="Nakamura Y."/>
            <person name="Sato S."/>
            <person name="Kato T."/>
            <person name="Asamizu E."/>
            <person name="Sasamoto S."/>
            <person name="Kimura T."/>
            <person name="Idesawa K."/>
            <person name="Kawashima K."/>
            <person name="Kishida Y."/>
            <person name="Kiyokawa C."/>
            <person name="Kohara M."/>
            <person name="Matsumoto M."/>
            <person name="Matsuno A."/>
            <person name="Muraki A."/>
            <person name="Nakayama S."/>
            <person name="Nakazaki N."/>
            <person name="Shinpo S."/>
            <person name="Takeuchi C."/>
            <person name="Wada T."/>
            <person name="Watanabe A."/>
            <person name="Yamada M."/>
            <person name="Yasuda M."/>
            <person name="Tabata S."/>
        </authorList>
    </citation>
    <scope>NUCLEOTIDE SEQUENCE [LARGE SCALE GENOMIC DNA]</scope>
    <source>
        <strain>cv. Columbia</strain>
    </source>
</reference>
<organism evidence="2">
    <name type="scientific">Arabidopsis thaliana</name>
    <name type="common">Mouse-ear cress</name>
    <dbReference type="NCBI Taxonomy" id="3702"/>
    <lineage>
        <taxon>Eukaryota</taxon>
        <taxon>Viridiplantae</taxon>
        <taxon>Streptophyta</taxon>
        <taxon>Embryophyta</taxon>
        <taxon>Tracheophyta</taxon>
        <taxon>Spermatophyta</taxon>
        <taxon>Magnoliopsida</taxon>
        <taxon>eudicotyledons</taxon>
        <taxon>Gunneridae</taxon>
        <taxon>Pentapetalae</taxon>
        <taxon>rosids</taxon>
        <taxon>malvids</taxon>
        <taxon>Brassicales</taxon>
        <taxon>Brassicaceae</taxon>
        <taxon>Camelineae</taxon>
        <taxon>Arabidopsis</taxon>
    </lineage>
</organism>
<feature type="domain" description="MULE transposase N-terminal all-beta" evidence="1">
    <location>
        <begin position="1"/>
        <end position="116"/>
    </location>
</feature>
<dbReference type="Pfam" id="PF10532">
    <property type="entry name" value="Plant_all_beta"/>
    <property type="match status" value="1"/>
</dbReference>
<name>Q9LJA9_ARATH</name>
<dbReference type="InterPro" id="IPR018290">
    <property type="entry name" value="MULE_transposase_N"/>
</dbReference>
<reference evidence="2" key="1">
    <citation type="journal article" date="2000" name="DNA Res.">
        <title>Structural analysis of Arabidopsis thaliana chromosome 3. II. Sequence features of the 4,251,695 bp regions covered by 90 P1, TAC and BAC clones.</title>
        <authorList>
            <person name="Nakamura Y."/>
        </authorList>
    </citation>
    <scope>NUCLEOTIDE SEQUENCE [LARGE SCALE GENOMIC DNA]</scope>
</reference>